<dbReference type="EMBL" id="PDSH01000014">
    <property type="protein sequence ID" value="PIE25008.1"/>
    <property type="molecule type" value="Genomic_DNA"/>
</dbReference>
<dbReference type="PANTHER" id="PTHR30538:SF1">
    <property type="entry name" value="L-LYSINE 2,3-AMINOMUTASE"/>
    <property type="match status" value="1"/>
</dbReference>
<dbReference type="Pfam" id="PF04055">
    <property type="entry name" value="Radical_SAM"/>
    <property type="match status" value="1"/>
</dbReference>
<dbReference type="GO" id="GO:0016853">
    <property type="term" value="F:isomerase activity"/>
    <property type="evidence" value="ECO:0007669"/>
    <property type="project" value="UniProtKB-KW"/>
</dbReference>
<feature type="binding site" evidence="14">
    <location>
        <position position="121"/>
    </location>
    <ligand>
        <name>[4Fe-4S] cluster</name>
        <dbReference type="ChEBI" id="CHEBI:49883"/>
        <note>4Fe-4S-S-AdoMet</note>
    </ligand>
</feature>
<comment type="cofactor">
    <cofactor evidence="3">
        <name>[4Fe-4S] cluster</name>
        <dbReference type="ChEBI" id="CHEBI:49883"/>
    </cofactor>
</comment>
<dbReference type="Gene3D" id="3.20.20.70">
    <property type="entry name" value="Aldolase class I"/>
    <property type="match status" value="1"/>
</dbReference>
<evidence type="ECO:0000256" key="9">
    <source>
        <dbReference type="ARBA" id="ARBA00022898"/>
    </source>
</evidence>
<dbReference type="Proteomes" id="UP000243469">
    <property type="component" value="Unassembled WGS sequence"/>
</dbReference>
<evidence type="ECO:0000256" key="11">
    <source>
        <dbReference type="ARBA" id="ARBA00023014"/>
    </source>
</evidence>
<evidence type="ECO:0000256" key="3">
    <source>
        <dbReference type="ARBA" id="ARBA00001966"/>
    </source>
</evidence>
<keyword evidence="8 14" id="KW-0479">Metal-binding</keyword>
<comment type="similarity">
    <text evidence="4">Belongs to the radical SAM superfamily. KamA family.</text>
</comment>
<evidence type="ECO:0000256" key="5">
    <source>
        <dbReference type="ARBA" id="ARBA00022363"/>
    </source>
</evidence>
<evidence type="ECO:0000256" key="6">
    <source>
        <dbReference type="ARBA" id="ARBA00022485"/>
    </source>
</evidence>
<gene>
    <name evidence="17" type="primary">epmB</name>
    <name evidence="17" type="ORF">CSA60_02470</name>
</gene>
<keyword evidence="11 14" id="KW-0411">Iron-sulfur</keyword>
<dbReference type="InterPro" id="IPR007197">
    <property type="entry name" value="rSAM"/>
</dbReference>
<feature type="domain" description="Radical SAM core" evidence="16">
    <location>
        <begin position="107"/>
        <end position="330"/>
    </location>
</feature>
<reference evidence="17 18" key="1">
    <citation type="submission" date="2017-10" db="EMBL/GenBank/DDBJ databases">
        <title>Novel microbial diversity and functional potential in the marine mammal oral microbiome.</title>
        <authorList>
            <person name="Dudek N.K."/>
            <person name="Sun C.L."/>
            <person name="Burstein D."/>
            <person name="Kantor R.S."/>
            <person name="Aliaga Goltsman D.S."/>
            <person name="Bik E.M."/>
            <person name="Thomas B.C."/>
            <person name="Banfield J.F."/>
            <person name="Relman D.A."/>
        </authorList>
    </citation>
    <scope>NUCLEOTIDE SEQUENCE [LARGE SCALE GENOMIC DNA]</scope>
    <source>
        <strain evidence="17">DOLJORAL78_47_21</strain>
    </source>
</reference>
<evidence type="ECO:0000256" key="15">
    <source>
        <dbReference type="PIRSR" id="PIRSR603739-50"/>
    </source>
</evidence>
<dbReference type="AlphaFoldDB" id="A0A2G6JNJ4"/>
<keyword evidence="7" id="KW-0949">S-adenosyl-L-methionine</keyword>
<evidence type="ECO:0000256" key="1">
    <source>
        <dbReference type="ARBA" id="ARBA00001352"/>
    </source>
</evidence>
<comment type="caution">
    <text evidence="17">The sequence shown here is derived from an EMBL/GenBank/DDBJ whole genome shotgun (WGS) entry which is preliminary data.</text>
</comment>
<dbReference type="SUPFAM" id="SSF102114">
    <property type="entry name" value="Radical SAM enzymes"/>
    <property type="match status" value="1"/>
</dbReference>
<evidence type="ECO:0000256" key="10">
    <source>
        <dbReference type="ARBA" id="ARBA00023004"/>
    </source>
</evidence>
<evidence type="ECO:0000256" key="7">
    <source>
        <dbReference type="ARBA" id="ARBA00022691"/>
    </source>
</evidence>
<feature type="binding site" evidence="14">
    <location>
        <position position="128"/>
    </location>
    <ligand>
        <name>[4Fe-4S] cluster</name>
        <dbReference type="ChEBI" id="CHEBI:49883"/>
        <note>4Fe-4S-S-AdoMet</note>
    </ligand>
</feature>
<dbReference type="SFLD" id="SFLDS00029">
    <property type="entry name" value="Radical_SAM"/>
    <property type="match status" value="1"/>
</dbReference>
<evidence type="ECO:0000313" key="18">
    <source>
        <dbReference type="Proteomes" id="UP000243469"/>
    </source>
</evidence>
<accession>A0A2G6JNJ4</accession>
<dbReference type="InterPro" id="IPR022462">
    <property type="entry name" value="EpmB"/>
</dbReference>
<dbReference type="PROSITE" id="PS51918">
    <property type="entry name" value="RADICAL_SAM"/>
    <property type="match status" value="1"/>
</dbReference>
<evidence type="ECO:0000256" key="13">
    <source>
        <dbReference type="ARBA" id="ARBA00030756"/>
    </source>
</evidence>
<comment type="cofactor">
    <cofactor evidence="2 15">
        <name>pyridoxal 5'-phosphate</name>
        <dbReference type="ChEBI" id="CHEBI:597326"/>
    </cofactor>
</comment>
<comment type="catalytic activity">
    <reaction evidence="1">
        <text>L-lysine = D-beta-lysine</text>
        <dbReference type="Rhea" id="RHEA:44148"/>
        <dbReference type="ChEBI" id="CHEBI:32551"/>
        <dbReference type="ChEBI" id="CHEBI:84138"/>
    </reaction>
</comment>
<dbReference type="NCBIfam" id="TIGR03821">
    <property type="entry name" value="EFP_modif_epmB"/>
    <property type="match status" value="1"/>
</dbReference>
<evidence type="ECO:0000256" key="4">
    <source>
        <dbReference type="ARBA" id="ARBA00008703"/>
    </source>
</evidence>
<sequence length="337" mass="37187">MNSIPSAAIISDTQPWQQLLSHAIDDPAQLLSSLNLSPDLLQGAAAGSSLFALKVPAPFLERIEKGNPNDPLLKQILPLGAELQEVPGYVTDPLAEAESSPSGGLIHKYPGRVLLILSGACAINCRYCFRRHFPYQDNQLGRAQWQQVLDYVQHDPSISEVIFSGGDPLATSDKRLRKMIQDLELIPHLKRLRIHSRLPIVIPQRVTPELLDVLSASRLDTVMVLHVNHANELDKSTASAVARLKMAHITVLNQAVLLKGVNDNLKALQQLSETLFTQGILPYYLFTFDPVKGAAHFDIPDAEAIRLHQQLQATLPGYLVPKLAREIPGKSQKTLLF</sequence>
<keyword evidence="12" id="KW-0413">Isomerase</keyword>
<organism evidence="17 18">
    <name type="scientific">Neptuniibacter caesariensis</name>
    <dbReference type="NCBI Taxonomy" id="207954"/>
    <lineage>
        <taxon>Bacteria</taxon>
        <taxon>Pseudomonadati</taxon>
        <taxon>Pseudomonadota</taxon>
        <taxon>Gammaproteobacteria</taxon>
        <taxon>Oceanospirillales</taxon>
        <taxon>Oceanospirillaceae</taxon>
        <taxon>Neptuniibacter</taxon>
    </lineage>
</organism>
<dbReference type="NCBIfam" id="TIGR00238">
    <property type="entry name" value="KamA family radical SAM protein"/>
    <property type="match status" value="1"/>
</dbReference>
<proteinExistence type="inferred from homology"/>
<evidence type="ECO:0000256" key="12">
    <source>
        <dbReference type="ARBA" id="ARBA00023235"/>
    </source>
</evidence>
<evidence type="ECO:0000313" key="17">
    <source>
        <dbReference type="EMBL" id="PIE25008.1"/>
    </source>
</evidence>
<evidence type="ECO:0000259" key="16">
    <source>
        <dbReference type="PROSITE" id="PS51918"/>
    </source>
</evidence>
<dbReference type="SFLD" id="SFLDG01070">
    <property type="entry name" value="PLP-dependent"/>
    <property type="match status" value="1"/>
</dbReference>
<keyword evidence="10" id="KW-0408">Iron</keyword>
<dbReference type="CDD" id="cd01335">
    <property type="entry name" value="Radical_SAM"/>
    <property type="match status" value="1"/>
</dbReference>
<dbReference type="PANTHER" id="PTHR30538">
    <property type="entry name" value="LYSINE 2,3-AMINOMUTASE-RELATED"/>
    <property type="match status" value="1"/>
</dbReference>
<dbReference type="PIRSF" id="PIRSF004911">
    <property type="entry name" value="DUF160"/>
    <property type="match status" value="1"/>
</dbReference>
<dbReference type="InterPro" id="IPR003739">
    <property type="entry name" value="Lys_aminomutase/Glu_NH3_mut"/>
</dbReference>
<dbReference type="InterPro" id="IPR058240">
    <property type="entry name" value="rSAM_sf"/>
</dbReference>
<name>A0A2G6JNJ4_NEPCE</name>
<evidence type="ECO:0000256" key="8">
    <source>
        <dbReference type="ARBA" id="ARBA00022723"/>
    </source>
</evidence>
<keyword evidence="6 14" id="KW-0004">4Fe-4S</keyword>
<protein>
    <recommendedName>
        <fullName evidence="5">L-lysine 2,3-aminomutase</fullName>
    </recommendedName>
    <alternativeName>
        <fullName evidence="13">EF-P post-translational modification enzyme B</fullName>
    </alternativeName>
</protein>
<dbReference type="InterPro" id="IPR013785">
    <property type="entry name" value="Aldolase_TIM"/>
</dbReference>
<dbReference type="GO" id="GO:0051539">
    <property type="term" value="F:4 iron, 4 sulfur cluster binding"/>
    <property type="evidence" value="ECO:0007669"/>
    <property type="project" value="UniProtKB-KW"/>
</dbReference>
<evidence type="ECO:0000256" key="2">
    <source>
        <dbReference type="ARBA" id="ARBA00001933"/>
    </source>
</evidence>
<evidence type="ECO:0000256" key="14">
    <source>
        <dbReference type="PIRSR" id="PIRSR004911-1"/>
    </source>
</evidence>
<dbReference type="SFLD" id="SFLDF00314">
    <property type="entry name" value="L-lysine_2_3-aminomutase_(yjeK"/>
    <property type="match status" value="1"/>
</dbReference>
<keyword evidence="9 15" id="KW-0663">Pyridoxal phosphate</keyword>
<feature type="modified residue" description="N6-(pyridoxal phosphate)lysine" evidence="15">
    <location>
        <position position="333"/>
    </location>
</feature>
<feature type="binding site" evidence="14">
    <location>
        <position position="125"/>
    </location>
    <ligand>
        <name>[4Fe-4S] cluster</name>
        <dbReference type="ChEBI" id="CHEBI:49883"/>
        <note>4Fe-4S-S-AdoMet</note>
    </ligand>
</feature>
<dbReference type="GO" id="GO:0046872">
    <property type="term" value="F:metal ion binding"/>
    <property type="evidence" value="ECO:0007669"/>
    <property type="project" value="UniProtKB-KW"/>
</dbReference>